<proteinExistence type="predicted"/>
<feature type="region of interest" description="Disordered" evidence="1">
    <location>
        <begin position="67"/>
        <end position="107"/>
    </location>
</feature>
<name>A0AAW2Z9N3_9EUKA</name>
<gene>
    <name evidence="2" type="ORF">AKO1_001802</name>
</gene>
<dbReference type="Proteomes" id="UP001431209">
    <property type="component" value="Unassembled WGS sequence"/>
</dbReference>
<feature type="compositionally biased region" description="Low complexity" evidence="1">
    <location>
        <begin position="7"/>
        <end position="23"/>
    </location>
</feature>
<evidence type="ECO:0000313" key="3">
    <source>
        <dbReference type="Proteomes" id="UP001431209"/>
    </source>
</evidence>
<organism evidence="2 3">
    <name type="scientific">Acrasis kona</name>
    <dbReference type="NCBI Taxonomy" id="1008807"/>
    <lineage>
        <taxon>Eukaryota</taxon>
        <taxon>Discoba</taxon>
        <taxon>Heterolobosea</taxon>
        <taxon>Tetramitia</taxon>
        <taxon>Eutetramitia</taxon>
        <taxon>Acrasidae</taxon>
        <taxon>Acrasis</taxon>
    </lineage>
</organism>
<evidence type="ECO:0000256" key="1">
    <source>
        <dbReference type="SAM" id="MobiDB-lite"/>
    </source>
</evidence>
<dbReference type="EMBL" id="JAOPGA020001203">
    <property type="protein sequence ID" value="KAL0486145.1"/>
    <property type="molecule type" value="Genomic_DNA"/>
</dbReference>
<sequence>MDNSIPTNFQNTNNTINNNNNNTNNNSFMTWQPNLYAPSIAPNNAYNNTTSNTSRSLGSQYVYEEMTPNSFSTPPAAAPEMYQHVDSNNNNNNNNQGPPPPVNISGSQHMYTSIAHLNVESLVVLIEHIGQKRWPWYRNC</sequence>
<protein>
    <submittedName>
        <fullName evidence="2">Uncharacterized protein</fullName>
    </submittedName>
</protein>
<keyword evidence="3" id="KW-1185">Reference proteome</keyword>
<feature type="region of interest" description="Disordered" evidence="1">
    <location>
        <begin position="1"/>
        <end position="23"/>
    </location>
</feature>
<accession>A0AAW2Z9N3</accession>
<dbReference type="AlphaFoldDB" id="A0AAW2Z9N3"/>
<comment type="caution">
    <text evidence="2">The sequence shown here is derived from an EMBL/GenBank/DDBJ whole genome shotgun (WGS) entry which is preliminary data.</text>
</comment>
<evidence type="ECO:0000313" key="2">
    <source>
        <dbReference type="EMBL" id="KAL0486145.1"/>
    </source>
</evidence>
<reference evidence="2 3" key="1">
    <citation type="submission" date="2024-03" db="EMBL/GenBank/DDBJ databases">
        <title>The Acrasis kona genome and developmental transcriptomes reveal deep origins of eukaryotic multicellular pathways.</title>
        <authorList>
            <person name="Sheikh S."/>
            <person name="Fu C.-J."/>
            <person name="Brown M.W."/>
            <person name="Baldauf S.L."/>
        </authorList>
    </citation>
    <scope>NUCLEOTIDE SEQUENCE [LARGE SCALE GENOMIC DNA]</scope>
    <source>
        <strain evidence="2 3">ATCC MYA-3509</strain>
    </source>
</reference>